<evidence type="ECO:0000313" key="2">
    <source>
        <dbReference type="Proteomes" id="UP000001020"/>
    </source>
</evidence>
<dbReference type="KEGG" id="mtc:MT1497.2"/>
<evidence type="ECO:0000313" key="1">
    <source>
        <dbReference type="EMBL" id="AAK45761.1"/>
    </source>
</evidence>
<sequence length="52" mass="5930">MVDRVTVAAEPQGRFTRLRRHIGTARQPEPRSGQFSHQPDENRYLGLISVTP</sequence>
<protein>
    <submittedName>
        <fullName evidence="1">Uncharacterized protein</fullName>
    </submittedName>
</protein>
<proteinExistence type="predicted"/>
<organism evidence="1 2">
    <name type="scientific">Mycobacterium tuberculosis (strain CDC 1551 / Oshkosh)</name>
    <dbReference type="NCBI Taxonomy" id="83331"/>
    <lineage>
        <taxon>Bacteria</taxon>
        <taxon>Bacillati</taxon>
        <taxon>Actinomycetota</taxon>
        <taxon>Actinomycetes</taxon>
        <taxon>Mycobacteriales</taxon>
        <taxon>Mycobacteriaceae</taxon>
        <taxon>Mycobacterium</taxon>
        <taxon>Mycobacterium tuberculosis complex</taxon>
    </lineage>
</organism>
<dbReference type="EMBL" id="AE000516">
    <property type="protein sequence ID" value="AAK45761.1"/>
    <property type="molecule type" value="Genomic_DNA"/>
</dbReference>
<name>Q8VK16_MYCTO</name>
<dbReference type="HOGENOM" id="CLU_3186132_0_0_11"/>
<keyword evidence="2" id="KW-1185">Reference proteome</keyword>
<dbReference type="Proteomes" id="UP000001020">
    <property type="component" value="Chromosome"/>
</dbReference>
<gene>
    <name evidence="1" type="ordered locus">MT1497.2</name>
</gene>
<reference evidence="1 2" key="1">
    <citation type="journal article" date="2002" name="J. Bacteriol.">
        <title>Whole-genome comparison of Mycobacterium tuberculosis clinical and laboratory strains.</title>
        <authorList>
            <person name="Fleischmann R.D."/>
            <person name="Alland D."/>
            <person name="Eisen J.A."/>
            <person name="Carpenter L."/>
            <person name="White O."/>
            <person name="Peterson J."/>
            <person name="DeBoy R."/>
            <person name="Dodson R."/>
            <person name="Gwinn M."/>
            <person name="Haft D."/>
            <person name="Hickey E."/>
            <person name="Kolonay J.F."/>
            <person name="Nelson W.C."/>
            <person name="Umayam L.A."/>
            <person name="Ermolaeva M."/>
            <person name="Salzberg S.L."/>
            <person name="Delcher A."/>
            <person name="Utterback T."/>
            <person name="Weidman J."/>
            <person name="Khouri H."/>
            <person name="Gill J."/>
            <person name="Mikula A."/>
            <person name="Bishai W."/>
            <person name="Jacobs Jr W.R.Jr."/>
            <person name="Venter J.C."/>
            <person name="Fraser C.M."/>
        </authorList>
    </citation>
    <scope>NUCLEOTIDE SEQUENCE [LARGE SCALE GENOMIC DNA]</scope>
    <source>
        <strain evidence="2">CDC 1551 / Oshkosh</strain>
    </source>
</reference>
<accession>Q8VK16</accession>
<dbReference type="AlphaFoldDB" id="Q8VK16"/>